<keyword evidence="2" id="KW-0560">Oxidoreductase</keyword>
<dbReference type="GO" id="GO:0016491">
    <property type="term" value="F:oxidoreductase activity"/>
    <property type="evidence" value="ECO:0007669"/>
    <property type="project" value="UniProtKB-KW"/>
</dbReference>
<dbReference type="PROSITE" id="PS00061">
    <property type="entry name" value="ADH_SHORT"/>
    <property type="match status" value="1"/>
</dbReference>
<evidence type="ECO:0000256" key="3">
    <source>
        <dbReference type="RuleBase" id="RU000363"/>
    </source>
</evidence>
<dbReference type="RefSeq" id="WP_091270886.1">
    <property type="nucleotide sequence ID" value="NZ_FAOZ01000001.1"/>
</dbReference>
<keyword evidence="5" id="KW-1185">Reference proteome</keyword>
<reference evidence="5" key="1">
    <citation type="submission" date="2015-11" db="EMBL/GenBank/DDBJ databases">
        <authorList>
            <person name="Varghese N."/>
        </authorList>
    </citation>
    <scope>NUCLEOTIDE SEQUENCE [LARGE SCALE GENOMIC DNA]</scope>
    <source>
        <strain evidence="5">DSM 45899</strain>
    </source>
</reference>
<dbReference type="GO" id="GO:0005829">
    <property type="term" value="C:cytosol"/>
    <property type="evidence" value="ECO:0007669"/>
    <property type="project" value="TreeGrafter"/>
</dbReference>
<dbReference type="InterPro" id="IPR036291">
    <property type="entry name" value="NAD(P)-bd_dom_sf"/>
</dbReference>
<dbReference type="Pfam" id="PF00106">
    <property type="entry name" value="adh_short"/>
    <property type="match status" value="1"/>
</dbReference>
<gene>
    <name evidence="4" type="ORF">Ga0074812_101398</name>
</gene>
<sequence>MAPIEGSVALVTGANRGLGRRFVEELLARGAAKVYAAARNPDSITTPGVVPIRLDVTDPAQIAAAAEATGDVDLLINNAGSSTGASVLTGDLDDIRLEMETHYFGPLRLVRAFAPQLSRERPDHAGGGDTHGPHARHGAVLNVLSVLSWLAMPTSGAYCAAKAAAWSLTNSQRVELAGAGVTVTALHVGFMDTDMTRRIDAPKVDPAAVAALALDAVAAGAPEVLADTPSVQVRAALAGGLGALYPGLAEHYGTLEAMLPRTD</sequence>
<dbReference type="PRINTS" id="PR00080">
    <property type="entry name" value="SDRFAMILY"/>
</dbReference>
<evidence type="ECO:0000313" key="5">
    <source>
        <dbReference type="Proteomes" id="UP000198802"/>
    </source>
</evidence>
<comment type="similarity">
    <text evidence="1 3">Belongs to the short-chain dehydrogenases/reductases (SDR) family.</text>
</comment>
<dbReference type="EMBL" id="FAOZ01000001">
    <property type="protein sequence ID" value="CUU53899.1"/>
    <property type="molecule type" value="Genomic_DNA"/>
</dbReference>
<accession>A0A0S4QE83</accession>
<name>A0A0S4QE83_9ACTN</name>
<dbReference type="PANTHER" id="PTHR43391:SF91">
    <property type="entry name" value="OS04G0390700 PROTEIN"/>
    <property type="match status" value="1"/>
</dbReference>
<evidence type="ECO:0000256" key="1">
    <source>
        <dbReference type="ARBA" id="ARBA00006484"/>
    </source>
</evidence>
<dbReference type="SUPFAM" id="SSF51735">
    <property type="entry name" value="NAD(P)-binding Rossmann-fold domains"/>
    <property type="match status" value="1"/>
</dbReference>
<dbReference type="PANTHER" id="PTHR43391">
    <property type="entry name" value="RETINOL DEHYDROGENASE-RELATED"/>
    <property type="match status" value="1"/>
</dbReference>
<evidence type="ECO:0000256" key="2">
    <source>
        <dbReference type="ARBA" id="ARBA00023002"/>
    </source>
</evidence>
<dbReference type="Gene3D" id="3.40.50.720">
    <property type="entry name" value="NAD(P)-binding Rossmann-like Domain"/>
    <property type="match status" value="1"/>
</dbReference>
<dbReference type="InterPro" id="IPR002347">
    <property type="entry name" value="SDR_fam"/>
</dbReference>
<dbReference type="PRINTS" id="PR00081">
    <property type="entry name" value="GDHRDH"/>
</dbReference>
<proteinExistence type="inferred from homology"/>
<dbReference type="NCBIfam" id="NF006119">
    <property type="entry name" value="PRK08264.1-5"/>
    <property type="match status" value="1"/>
</dbReference>
<dbReference type="AlphaFoldDB" id="A0A0S4QE83"/>
<organism evidence="4 5">
    <name type="scientific">Parafrankia irregularis</name>
    <dbReference type="NCBI Taxonomy" id="795642"/>
    <lineage>
        <taxon>Bacteria</taxon>
        <taxon>Bacillati</taxon>
        <taxon>Actinomycetota</taxon>
        <taxon>Actinomycetes</taxon>
        <taxon>Frankiales</taxon>
        <taxon>Frankiaceae</taxon>
        <taxon>Parafrankia</taxon>
    </lineage>
</organism>
<dbReference type="InterPro" id="IPR020904">
    <property type="entry name" value="Sc_DH/Rdtase_CS"/>
</dbReference>
<evidence type="ECO:0000313" key="4">
    <source>
        <dbReference type="EMBL" id="CUU53899.1"/>
    </source>
</evidence>
<dbReference type="Proteomes" id="UP000198802">
    <property type="component" value="Unassembled WGS sequence"/>
</dbReference>
<protein>
    <submittedName>
        <fullName evidence="4">Short-chain dehydrogenase</fullName>
    </submittedName>
</protein>